<protein>
    <submittedName>
        <fullName evidence="2">Uncharacterized protein</fullName>
    </submittedName>
</protein>
<evidence type="ECO:0000313" key="3">
    <source>
        <dbReference type="Proteomes" id="UP000717835"/>
    </source>
</evidence>
<organism evidence="2 3">
    <name type="scientific">Mediterranea massiliensis</name>
    <dbReference type="NCBI Taxonomy" id="1841865"/>
    <lineage>
        <taxon>Bacteria</taxon>
        <taxon>Pseudomonadati</taxon>
        <taxon>Bacteroidota</taxon>
        <taxon>Bacteroidia</taxon>
        <taxon>Bacteroidales</taxon>
        <taxon>Bacteroidaceae</taxon>
        <taxon>Mediterranea</taxon>
    </lineage>
</organism>
<keyword evidence="1" id="KW-1133">Transmembrane helix</keyword>
<feature type="transmembrane region" description="Helical" evidence="1">
    <location>
        <begin position="140"/>
        <end position="157"/>
    </location>
</feature>
<evidence type="ECO:0000313" key="2">
    <source>
        <dbReference type="EMBL" id="HJF91919.1"/>
    </source>
</evidence>
<feature type="transmembrane region" description="Helical" evidence="1">
    <location>
        <begin position="18"/>
        <end position="38"/>
    </location>
</feature>
<dbReference type="RefSeq" id="WP_276827378.1">
    <property type="nucleotide sequence ID" value="NZ_DYVX01000050.1"/>
</dbReference>
<keyword evidence="1" id="KW-0472">Membrane</keyword>
<proteinExistence type="predicted"/>
<keyword evidence="1" id="KW-0812">Transmembrane</keyword>
<dbReference type="EMBL" id="DYVX01000050">
    <property type="protein sequence ID" value="HJF91919.1"/>
    <property type="molecule type" value="Genomic_DNA"/>
</dbReference>
<dbReference type="Proteomes" id="UP000717835">
    <property type="component" value="Unassembled WGS sequence"/>
</dbReference>
<reference evidence="2" key="2">
    <citation type="submission" date="2021-09" db="EMBL/GenBank/DDBJ databases">
        <authorList>
            <person name="Gilroy R."/>
        </authorList>
    </citation>
    <scope>NUCLEOTIDE SEQUENCE</scope>
    <source>
        <strain evidence="2">CHK55-1828</strain>
    </source>
</reference>
<dbReference type="AlphaFoldDB" id="A0A921HX90"/>
<accession>A0A921HX90</accession>
<reference evidence="2" key="1">
    <citation type="journal article" date="2021" name="PeerJ">
        <title>Extensive microbial diversity within the chicken gut microbiome revealed by metagenomics and culture.</title>
        <authorList>
            <person name="Gilroy R."/>
            <person name="Ravi A."/>
            <person name="Getino M."/>
            <person name="Pursley I."/>
            <person name="Horton D.L."/>
            <person name="Alikhan N.F."/>
            <person name="Baker D."/>
            <person name="Gharbi K."/>
            <person name="Hall N."/>
            <person name="Watson M."/>
            <person name="Adriaenssens E.M."/>
            <person name="Foster-Nyarko E."/>
            <person name="Jarju S."/>
            <person name="Secka A."/>
            <person name="Antonio M."/>
            <person name="Oren A."/>
            <person name="Chaudhuri R.R."/>
            <person name="La Ragione R."/>
            <person name="Hildebrand F."/>
            <person name="Pallen M.J."/>
        </authorList>
    </citation>
    <scope>NUCLEOTIDE SEQUENCE</scope>
    <source>
        <strain evidence="2">CHK55-1828</strain>
    </source>
</reference>
<sequence>MIGFNSGSEVIYQCSTRLTAGSGIGVGVFIALVFAWILGRNWLLMDKGNLWMIAVFMLVGVLIALRGVYLYCRPRVETRHIVVGNLTHRLYLRNKPLFVLFTGGVYALVVVGVTLVFDLIEWAVEGFDAAVWADRFRLRNLMIVALAFVGGALKYYLDYYYYSRWLKNNG</sequence>
<gene>
    <name evidence="2" type="ORF">K8W02_05990</name>
</gene>
<comment type="caution">
    <text evidence="2">The sequence shown here is derived from an EMBL/GenBank/DDBJ whole genome shotgun (WGS) entry which is preliminary data.</text>
</comment>
<evidence type="ECO:0000256" key="1">
    <source>
        <dbReference type="SAM" id="Phobius"/>
    </source>
</evidence>
<feature type="transmembrane region" description="Helical" evidence="1">
    <location>
        <begin position="97"/>
        <end position="120"/>
    </location>
</feature>
<name>A0A921HX90_9BACT</name>
<feature type="transmembrane region" description="Helical" evidence="1">
    <location>
        <begin position="50"/>
        <end position="72"/>
    </location>
</feature>